<accession>A0AA86TU45</accession>
<evidence type="ECO:0000313" key="4">
    <source>
        <dbReference type="Proteomes" id="UP001642409"/>
    </source>
</evidence>
<evidence type="ECO:0000259" key="1">
    <source>
        <dbReference type="Pfam" id="PF00112"/>
    </source>
</evidence>
<gene>
    <name evidence="2" type="ORF">HINF_LOCUS14732</name>
    <name evidence="3" type="ORF">HINF_LOCUS1643</name>
</gene>
<dbReference type="InterPro" id="IPR038765">
    <property type="entry name" value="Papain-like_cys_pep_sf"/>
</dbReference>
<dbReference type="Pfam" id="PF00112">
    <property type="entry name" value="Peptidase_C1"/>
    <property type="match status" value="1"/>
</dbReference>
<reference evidence="2" key="1">
    <citation type="submission" date="2023-06" db="EMBL/GenBank/DDBJ databases">
        <authorList>
            <person name="Kurt Z."/>
        </authorList>
    </citation>
    <scope>NUCLEOTIDE SEQUENCE</scope>
</reference>
<sequence>MKFIIFISNKQYCNPFKTRTEQVTFVDQGVENGTKFWVARNSWGNVCGYFRIARGINECEIENQCFLTVV</sequence>
<dbReference type="GO" id="GO:0008234">
    <property type="term" value="F:cysteine-type peptidase activity"/>
    <property type="evidence" value="ECO:0007669"/>
    <property type="project" value="InterPro"/>
</dbReference>
<comment type="caution">
    <text evidence="2">The sequence shown here is derived from an EMBL/GenBank/DDBJ whole genome shotgun (WGS) entry which is preliminary data.</text>
</comment>
<dbReference type="GO" id="GO:0006508">
    <property type="term" value="P:proteolysis"/>
    <property type="evidence" value="ECO:0007669"/>
    <property type="project" value="InterPro"/>
</dbReference>
<reference evidence="3 4" key="2">
    <citation type="submission" date="2024-07" db="EMBL/GenBank/DDBJ databases">
        <authorList>
            <person name="Akdeniz Z."/>
        </authorList>
    </citation>
    <scope>NUCLEOTIDE SEQUENCE [LARGE SCALE GENOMIC DNA]</scope>
</reference>
<organism evidence="2">
    <name type="scientific">Hexamita inflata</name>
    <dbReference type="NCBI Taxonomy" id="28002"/>
    <lineage>
        <taxon>Eukaryota</taxon>
        <taxon>Metamonada</taxon>
        <taxon>Diplomonadida</taxon>
        <taxon>Hexamitidae</taxon>
        <taxon>Hexamitinae</taxon>
        <taxon>Hexamita</taxon>
    </lineage>
</organism>
<dbReference type="AlphaFoldDB" id="A0AA86TU45"/>
<dbReference type="SUPFAM" id="SSF54001">
    <property type="entry name" value="Cysteine proteinases"/>
    <property type="match status" value="1"/>
</dbReference>
<dbReference type="InterPro" id="IPR000668">
    <property type="entry name" value="Peptidase_C1A_C"/>
</dbReference>
<dbReference type="EMBL" id="CATOUU010000380">
    <property type="protein sequence ID" value="CAI9927087.1"/>
    <property type="molecule type" value="Genomic_DNA"/>
</dbReference>
<evidence type="ECO:0000313" key="3">
    <source>
        <dbReference type="EMBL" id="CAL5971914.1"/>
    </source>
</evidence>
<evidence type="ECO:0000313" key="2">
    <source>
        <dbReference type="EMBL" id="CAI9927087.1"/>
    </source>
</evidence>
<dbReference type="Gene3D" id="3.90.70.10">
    <property type="entry name" value="Cysteine proteinases"/>
    <property type="match status" value="1"/>
</dbReference>
<dbReference type="Proteomes" id="UP001642409">
    <property type="component" value="Unassembled WGS sequence"/>
</dbReference>
<name>A0AA86TU45_9EUKA</name>
<dbReference type="EMBL" id="CAXDID020000003">
    <property type="protein sequence ID" value="CAL5971914.1"/>
    <property type="molecule type" value="Genomic_DNA"/>
</dbReference>
<protein>
    <submittedName>
        <fullName evidence="2">Cathepsin B</fullName>
    </submittedName>
    <submittedName>
        <fullName evidence="3">Cathepsin_B</fullName>
    </submittedName>
</protein>
<keyword evidence="4" id="KW-1185">Reference proteome</keyword>
<feature type="domain" description="Peptidase C1A papain C-terminal" evidence="1">
    <location>
        <begin position="10"/>
        <end position="66"/>
    </location>
</feature>
<proteinExistence type="predicted"/>